<keyword evidence="1" id="KW-0732">Signal</keyword>
<proteinExistence type="predicted"/>
<sequence>MALWRSSAMSALLSSLHTLLTTERAAQASFVAEFTVLEQCPRTPGHHTHGHADAPLQLAASALTIIQGTLIVSQ</sequence>
<evidence type="ECO:0008006" key="4">
    <source>
        <dbReference type="Google" id="ProtNLM"/>
    </source>
</evidence>
<feature type="chain" id="PRO_5016744740" description="Secreted protein" evidence="1">
    <location>
        <begin position="29"/>
        <end position="74"/>
    </location>
</feature>
<feature type="signal peptide" evidence="1">
    <location>
        <begin position="1"/>
        <end position="28"/>
    </location>
</feature>
<protein>
    <recommendedName>
        <fullName evidence="4">Secreted protein</fullName>
    </recommendedName>
</protein>
<name>A0A371DQE4_9APHY</name>
<accession>A0A371DQE4</accession>
<evidence type="ECO:0000313" key="2">
    <source>
        <dbReference type="EMBL" id="RDX54755.1"/>
    </source>
</evidence>
<dbReference type="AlphaFoldDB" id="A0A371DQE4"/>
<gene>
    <name evidence="2" type="ORF">OH76DRAFT_1398147</name>
</gene>
<reference evidence="2 3" key="1">
    <citation type="journal article" date="2018" name="Biotechnol. Biofuels">
        <title>Integrative visual omics of the white-rot fungus Polyporus brumalis exposes the biotechnological potential of its oxidative enzymes for delignifying raw plant biomass.</title>
        <authorList>
            <person name="Miyauchi S."/>
            <person name="Rancon A."/>
            <person name="Drula E."/>
            <person name="Hage H."/>
            <person name="Chaduli D."/>
            <person name="Favel A."/>
            <person name="Grisel S."/>
            <person name="Henrissat B."/>
            <person name="Herpoel-Gimbert I."/>
            <person name="Ruiz-Duenas F.J."/>
            <person name="Chevret D."/>
            <person name="Hainaut M."/>
            <person name="Lin J."/>
            <person name="Wang M."/>
            <person name="Pangilinan J."/>
            <person name="Lipzen A."/>
            <person name="Lesage-Meessen L."/>
            <person name="Navarro D."/>
            <person name="Riley R."/>
            <person name="Grigoriev I.V."/>
            <person name="Zhou S."/>
            <person name="Raouche S."/>
            <person name="Rosso M.N."/>
        </authorList>
    </citation>
    <scope>NUCLEOTIDE SEQUENCE [LARGE SCALE GENOMIC DNA]</scope>
    <source>
        <strain evidence="2 3">BRFM 1820</strain>
    </source>
</reference>
<dbReference type="EMBL" id="KZ857384">
    <property type="protein sequence ID" value="RDX54755.1"/>
    <property type="molecule type" value="Genomic_DNA"/>
</dbReference>
<organism evidence="2 3">
    <name type="scientific">Lentinus brumalis</name>
    <dbReference type="NCBI Taxonomy" id="2498619"/>
    <lineage>
        <taxon>Eukaryota</taxon>
        <taxon>Fungi</taxon>
        <taxon>Dikarya</taxon>
        <taxon>Basidiomycota</taxon>
        <taxon>Agaricomycotina</taxon>
        <taxon>Agaricomycetes</taxon>
        <taxon>Polyporales</taxon>
        <taxon>Polyporaceae</taxon>
        <taxon>Lentinus</taxon>
    </lineage>
</organism>
<evidence type="ECO:0000313" key="3">
    <source>
        <dbReference type="Proteomes" id="UP000256964"/>
    </source>
</evidence>
<dbReference type="Proteomes" id="UP000256964">
    <property type="component" value="Unassembled WGS sequence"/>
</dbReference>
<keyword evidence="3" id="KW-1185">Reference proteome</keyword>
<evidence type="ECO:0000256" key="1">
    <source>
        <dbReference type="SAM" id="SignalP"/>
    </source>
</evidence>